<dbReference type="Proteomes" id="UP001226084">
    <property type="component" value="Unassembled WGS sequence"/>
</dbReference>
<dbReference type="EMBL" id="JAUTAS010000001">
    <property type="protein sequence ID" value="MDQ1107665.1"/>
    <property type="molecule type" value="Genomic_DNA"/>
</dbReference>
<protein>
    <submittedName>
        <fullName evidence="1">Uncharacterized protein</fullName>
    </submittedName>
</protein>
<dbReference type="AlphaFoldDB" id="A0AAP5AHN5"/>
<dbReference type="RefSeq" id="WP_307106434.1">
    <property type="nucleotide sequence ID" value="NZ_JAUTAS010000001.1"/>
</dbReference>
<organism evidence="1 2">
    <name type="scientific">Stenotrophomonas rhizophila</name>
    <dbReference type="NCBI Taxonomy" id="216778"/>
    <lineage>
        <taxon>Bacteria</taxon>
        <taxon>Pseudomonadati</taxon>
        <taxon>Pseudomonadota</taxon>
        <taxon>Gammaproteobacteria</taxon>
        <taxon>Lysobacterales</taxon>
        <taxon>Lysobacteraceae</taxon>
        <taxon>Stenotrophomonas</taxon>
    </lineage>
</organism>
<name>A0AAP5AHN5_9GAMM</name>
<reference evidence="1" key="1">
    <citation type="submission" date="2023-07" db="EMBL/GenBank/DDBJ databases">
        <title>Functional and genomic diversity of the sorghum phyllosphere microbiome.</title>
        <authorList>
            <person name="Shade A."/>
        </authorList>
    </citation>
    <scope>NUCLEOTIDE SEQUENCE</scope>
    <source>
        <strain evidence="1">SORGH_AS_0457</strain>
    </source>
</reference>
<evidence type="ECO:0000313" key="1">
    <source>
        <dbReference type="EMBL" id="MDQ1107665.1"/>
    </source>
</evidence>
<accession>A0AAP5AHN5</accession>
<comment type="caution">
    <text evidence="1">The sequence shown here is derived from an EMBL/GenBank/DDBJ whole genome shotgun (WGS) entry which is preliminary data.</text>
</comment>
<gene>
    <name evidence="1" type="ORF">QE424_000824</name>
</gene>
<evidence type="ECO:0000313" key="2">
    <source>
        <dbReference type="Proteomes" id="UP001226084"/>
    </source>
</evidence>
<proteinExistence type="predicted"/>
<sequence>MKDVTGHMQRFKEASRHIWNSYLMPGEGVLDMAVEDSFLQIERELLRSMVLEGSTAADQYGHSAIGGLIVKPKSVYREVPVRFASAGSDGNNYWSEDERVAAADIPKLDFVDFFDWTHYGYIDYAIVRAAESGSGRRVLIHALYCDFWWDGIDGGSQP</sequence>